<sequence length="221" mass="23995">MNTRFPLAAAALAAVAALTAPILTAPAAHAGDVAGRFDYYVLALSWSPSWCATDGQGRNEPQCDPRRRTGFVVHGLWPQYERGWPANCATPERDPSRRESQAMADVMGSGGLAWYQWQKHGRCSGLSAQGYYQAVRDAAAAVTIPPVFRMLPRDVRLPAPVVEDAFIAVNPAMVRDGITVTCDGGRVDEVRICLTRDLQPRACAPDSRRDCRAPMLMEAPG</sequence>
<dbReference type="GO" id="GO:0006401">
    <property type="term" value="P:RNA catabolic process"/>
    <property type="evidence" value="ECO:0007669"/>
    <property type="project" value="TreeGrafter"/>
</dbReference>
<dbReference type="PROSITE" id="PS00531">
    <property type="entry name" value="RNASE_T2_2"/>
    <property type="match status" value="1"/>
</dbReference>
<dbReference type="GO" id="GO:0033897">
    <property type="term" value="F:ribonuclease T2 activity"/>
    <property type="evidence" value="ECO:0007669"/>
    <property type="project" value="InterPro"/>
</dbReference>
<dbReference type="InterPro" id="IPR018188">
    <property type="entry name" value="RNase_T2_His_AS_1"/>
</dbReference>
<dbReference type="STRING" id="1545044.SAMN05444276_1011232"/>
<dbReference type="CDD" id="cd01062">
    <property type="entry name" value="RNase_T2_prok"/>
    <property type="match status" value="1"/>
</dbReference>
<dbReference type="Proteomes" id="UP000182944">
    <property type="component" value="Unassembled WGS sequence"/>
</dbReference>
<dbReference type="Pfam" id="PF00445">
    <property type="entry name" value="Ribonuclease_T2"/>
    <property type="match status" value="1"/>
</dbReference>
<gene>
    <name evidence="4" type="ORF">SAMN05444276_1011232</name>
</gene>
<organism evidence="4 5">
    <name type="scientific">Paracoccus sanguinis</name>
    <dbReference type="NCBI Taxonomy" id="1545044"/>
    <lineage>
        <taxon>Bacteria</taxon>
        <taxon>Pseudomonadati</taxon>
        <taxon>Pseudomonadota</taxon>
        <taxon>Alphaproteobacteria</taxon>
        <taxon>Rhodobacterales</taxon>
        <taxon>Paracoccaceae</taxon>
        <taxon>Paracoccus</taxon>
    </lineage>
</organism>
<dbReference type="PANTHER" id="PTHR11240:SF22">
    <property type="entry name" value="RIBONUCLEASE T2"/>
    <property type="match status" value="1"/>
</dbReference>
<evidence type="ECO:0000256" key="3">
    <source>
        <dbReference type="SAM" id="SignalP"/>
    </source>
</evidence>
<proteinExistence type="inferred from homology"/>
<keyword evidence="3" id="KW-0732">Signal</keyword>
<dbReference type="EMBL" id="FNNA01000001">
    <property type="protein sequence ID" value="SDW53297.1"/>
    <property type="molecule type" value="Genomic_DNA"/>
</dbReference>
<evidence type="ECO:0000313" key="5">
    <source>
        <dbReference type="Proteomes" id="UP000182944"/>
    </source>
</evidence>
<comment type="similarity">
    <text evidence="1 2">Belongs to the RNase T2 family.</text>
</comment>
<dbReference type="InterPro" id="IPR001568">
    <property type="entry name" value="RNase_T2-like"/>
</dbReference>
<dbReference type="AlphaFoldDB" id="A0A1H2UBE8"/>
<dbReference type="GO" id="GO:0003723">
    <property type="term" value="F:RNA binding"/>
    <property type="evidence" value="ECO:0007669"/>
    <property type="project" value="InterPro"/>
</dbReference>
<feature type="signal peptide" evidence="3">
    <location>
        <begin position="1"/>
        <end position="30"/>
    </location>
</feature>
<dbReference type="OrthoDB" id="4720638at2"/>
<feature type="chain" id="PRO_5010172519" evidence="3">
    <location>
        <begin position="31"/>
        <end position="221"/>
    </location>
</feature>
<dbReference type="PROSITE" id="PS00530">
    <property type="entry name" value="RNASE_T2_1"/>
    <property type="match status" value="1"/>
</dbReference>
<dbReference type="PANTHER" id="PTHR11240">
    <property type="entry name" value="RIBONUCLEASE T2"/>
    <property type="match status" value="1"/>
</dbReference>
<accession>A0A1H2UBE8</accession>
<protein>
    <submittedName>
        <fullName evidence="4">Ribonuclease T2</fullName>
    </submittedName>
</protein>
<dbReference type="InterPro" id="IPR036430">
    <property type="entry name" value="RNase_T2-like_sf"/>
</dbReference>
<evidence type="ECO:0000313" key="4">
    <source>
        <dbReference type="EMBL" id="SDW53297.1"/>
    </source>
</evidence>
<keyword evidence="5" id="KW-1185">Reference proteome</keyword>
<evidence type="ECO:0000256" key="1">
    <source>
        <dbReference type="ARBA" id="ARBA00007469"/>
    </source>
</evidence>
<dbReference type="SUPFAM" id="SSF55895">
    <property type="entry name" value="Ribonuclease Rh-like"/>
    <property type="match status" value="1"/>
</dbReference>
<dbReference type="RefSeq" id="WP_052176473.1">
    <property type="nucleotide sequence ID" value="NZ_FNNA01000001.1"/>
</dbReference>
<dbReference type="Gene3D" id="3.90.730.10">
    <property type="entry name" value="Ribonuclease T2-like"/>
    <property type="match status" value="1"/>
</dbReference>
<reference evidence="5" key="1">
    <citation type="submission" date="2016-10" db="EMBL/GenBank/DDBJ databases">
        <authorList>
            <person name="Varghese N."/>
            <person name="Submissions S."/>
        </authorList>
    </citation>
    <scope>NUCLEOTIDE SEQUENCE [LARGE SCALE GENOMIC DNA]</scope>
    <source>
        <strain evidence="5">DSM 29303</strain>
    </source>
</reference>
<dbReference type="InterPro" id="IPR033130">
    <property type="entry name" value="RNase_T2_His_AS_2"/>
</dbReference>
<name>A0A1H2UBE8_9RHOB</name>
<evidence type="ECO:0000256" key="2">
    <source>
        <dbReference type="RuleBase" id="RU004328"/>
    </source>
</evidence>
<dbReference type="InterPro" id="IPR039378">
    <property type="entry name" value="RNase_T2_prok"/>
</dbReference>